<keyword evidence="5" id="KW-1185">Reference proteome</keyword>
<comment type="caution">
    <text evidence="3">The sequence shown here is derived from an EMBL/GenBank/DDBJ whole genome shotgun (WGS) entry which is preliminary data.</text>
</comment>
<dbReference type="Proteomes" id="UP000248116">
    <property type="component" value="Unassembled WGS sequence"/>
</dbReference>
<feature type="compositionally biased region" description="Basic residues" evidence="1">
    <location>
        <begin position="10"/>
        <end position="21"/>
    </location>
</feature>
<evidence type="ECO:0000313" key="2">
    <source>
        <dbReference type="EMBL" id="PYD46523.1"/>
    </source>
</evidence>
<gene>
    <name evidence="2" type="ORF">C3920_14575</name>
    <name evidence="3" type="ORF">CFR71_13060</name>
</gene>
<evidence type="ECO:0000313" key="3">
    <source>
        <dbReference type="EMBL" id="PYD74749.1"/>
    </source>
</evidence>
<protein>
    <submittedName>
        <fullName evidence="3">Nucleotidyl transferase AbiEii/AbiGii toxin family protein</fullName>
    </submittedName>
</protein>
<dbReference type="InterPro" id="IPR014942">
    <property type="entry name" value="AbiEii"/>
</dbReference>
<dbReference type="EMBL" id="NOXG01000025">
    <property type="protein sequence ID" value="PYD74749.1"/>
    <property type="molecule type" value="Genomic_DNA"/>
</dbReference>
<proteinExistence type="predicted"/>
<dbReference type="AlphaFoldDB" id="A0A318QHB6"/>
<organism evidence="3 4">
    <name type="scientific">Novacetimonas pomaceti</name>
    <dbReference type="NCBI Taxonomy" id="2021998"/>
    <lineage>
        <taxon>Bacteria</taxon>
        <taxon>Pseudomonadati</taxon>
        <taxon>Pseudomonadota</taxon>
        <taxon>Alphaproteobacteria</taxon>
        <taxon>Acetobacterales</taxon>
        <taxon>Acetobacteraceae</taxon>
        <taxon>Novacetimonas</taxon>
    </lineage>
</organism>
<evidence type="ECO:0000313" key="4">
    <source>
        <dbReference type="Proteomes" id="UP000247609"/>
    </source>
</evidence>
<name>A0A318QHB6_9PROT</name>
<reference evidence="3 4" key="1">
    <citation type="submission" date="2017-07" db="EMBL/GenBank/DDBJ databases">
        <title>A draft genome sequence of Komagataeibacter sp. T5K1.</title>
        <authorList>
            <person name="Skraban J."/>
            <person name="Cleenwerck I."/>
            <person name="Vandamme P."/>
            <person name="Trcek J."/>
        </authorList>
    </citation>
    <scope>NUCLEOTIDE SEQUENCE [LARGE SCALE GENOMIC DNA]</scope>
    <source>
        <strain evidence="3 4">T5K1</strain>
    </source>
</reference>
<sequence length="365" mass="40368">MRSDSTITGARHRFRPIRSSKSRAGSTGSCAIEILRRGLKSLTPDLLAEVADALDLSSAALVEKDYRVVEVLAALQHADLPQGISPVFAGGTCLARAHRLVARMSEDVDMKVAITPLPSSKSAARKILGTLKDIISKIAMDLGFPEPVISAKNENHYIRAELRYAGSMAEDVDLRPHLLVELTYAPAALPTVDRSVRSFVSEATGAEPEIQQITCISVDETAAEKFVALTRRTAGYLEGRKTDAYDRFLIRHVYDLHCILPHLDLPRVSTLARQIMVSDAEQFKKWFPAYGADPEAGTEQALAYLMTNSECRDSFDRFQASMVYGEHFIYDTAMASVKSLYAAIKETENHVDKKNDVEPNKKRPK</sequence>
<evidence type="ECO:0000256" key="1">
    <source>
        <dbReference type="SAM" id="MobiDB-lite"/>
    </source>
</evidence>
<dbReference type="Proteomes" id="UP000247609">
    <property type="component" value="Unassembled WGS sequence"/>
</dbReference>
<accession>A0A318QHB6</accession>
<evidence type="ECO:0000313" key="5">
    <source>
        <dbReference type="Proteomes" id="UP000248116"/>
    </source>
</evidence>
<dbReference type="EMBL" id="PRCW01000125">
    <property type="protein sequence ID" value="PYD46523.1"/>
    <property type="molecule type" value="Genomic_DNA"/>
</dbReference>
<dbReference type="Pfam" id="PF08843">
    <property type="entry name" value="AbiEii"/>
    <property type="match status" value="1"/>
</dbReference>
<keyword evidence="3" id="KW-0808">Transferase</keyword>
<reference evidence="2 5" key="2">
    <citation type="submission" date="2018-02" db="EMBL/GenBank/DDBJ databases">
        <authorList>
            <person name="Skraban J."/>
            <person name="Trcek J."/>
        </authorList>
    </citation>
    <scope>NUCLEOTIDE SEQUENCE [LARGE SCALE GENOMIC DNA]</scope>
    <source>
        <strain evidence="2 5">AV446</strain>
    </source>
</reference>
<dbReference type="GO" id="GO:0016740">
    <property type="term" value="F:transferase activity"/>
    <property type="evidence" value="ECO:0007669"/>
    <property type="project" value="UniProtKB-KW"/>
</dbReference>
<dbReference type="Gene3D" id="3.10.450.620">
    <property type="entry name" value="JHP933, nucleotidyltransferase-like core domain"/>
    <property type="match status" value="1"/>
</dbReference>
<feature type="region of interest" description="Disordered" evidence="1">
    <location>
        <begin position="1"/>
        <end position="25"/>
    </location>
</feature>